<dbReference type="GO" id="GO:0005654">
    <property type="term" value="C:nucleoplasm"/>
    <property type="evidence" value="ECO:0007669"/>
    <property type="project" value="UniProtKB-SubCell"/>
</dbReference>
<evidence type="ECO:0000313" key="7">
    <source>
        <dbReference type="EMBL" id="GMM56898.1"/>
    </source>
</evidence>
<dbReference type="GO" id="GO:0000027">
    <property type="term" value="P:ribosomal large subunit assembly"/>
    <property type="evidence" value="ECO:0007669"/>
    <property type="project" value="UniProtKB-UniRule"/>
</dbReference>
<keyword evidence="3 5" id="KW-0690">Ribosome biogenesis</keyword>
<feature type="compositionally biased region" description="Basic residues" evidence="6">
    <location>
        <begin position="316"/>
        <end position="328"/>
    </location>
</feature>
<feature type="compositionally biased region" description="Acidic residues" evidence="6">
    <location>
        <begin position="277"/>
        <end position="302"/>
    </location>
</feature>
<evidence type="ECO:0000256" key="1">
    <source>
        <dbReference type="ARBA" id="ARBA00008838"/>
    </source>
</evidence>
<dbReference type="AlphaFoldDB" id="A0AAV5RZK1"/>
<dbReference type="GO" id="GO:0008097">
    <property type="term" value="F:5S rRNA binding"/>
    <property type="evidence" value="ECO:0007669"/>
    <property type="project" value="TreeGrafter"/>
</dbReference>
<evidence type="ECO:0000313" key="8">
    <source>
        <dbReference type="Proteomes" id="UP001377567"/>
    </source>
</evidence>
<comment type="similarity">
    <text evidence="1 5">Belongs to the NOP53 family.</text>
</comment>
<protein>
    <recommendedName>
        <fullName evidence="2 5">Ribosome biogenesis protein NOP53</fullName>
    </recommendedName>
</protein>
<proteinExistence type="inferred from homology"/>
<comment type="function">
    <text evidence="5">May play a role in ribosome biogenesis.</text>
</comment>
<feature type="compositionally biased region" description="Polar residues" evidence="6">
    <location>
        <begin position="1"/>
        <end position="10"/>
    </location>
</feature>
<organism evidence="7 8">
    <name type="scientific">Maudiozyma humilis</name>
    <name type="common">Sour dough yeast</name>
    <name type="synonym">Kazachstania humilis</name>
    <dbReference type="NCBI Taxonomy" id="51915"/>
    <lineage>
        <taxon>Eukaryota</taxon>
        <taxon>Fungi</taxon>
        <taxon>Dikarya</taxon>
        <taxon>Ascomycota</taxon>
        <taxon>Saccharomycotina</taxon>
        <taxon>Saccharomycetes</taxon>
        <taxon>Saccharomycetales</taxon>
        <taxon>Saccharomycetaceae</taxon>
        <taxon>Maudiozyma</taxon>
    </lineage>
</organism>
<dbReference type="PANTHER" id="PTHR14211">
    <property type="entry name" value="GLIOMA SUPPRESSOR CANDIDATE REGION GENE 2"/>
    <property type="match status" value="1"/>
</dbReference>
<feature type="region of interest" description="Disordered" evidence="6">
    <location>
        <begin position="1"/>
        <end position="26"/>
    </location>
</feature>
<dbReference type="Proteomes" id="UP001377567">
    <property type="component" value="Unassembled WGS sequence"/>
</dbReference>
<feature type="region of interest" description="Disordered" evidence="6">
    <location>
        <begin position="276"/>
        <end position="330"/>
    </location>
</feature>
<dbReference type="PANTHER" id="PTHR14211:SF7">
    <property type="entry name" value="RIBOSOME BIOGENESIS PROTEIN NOP53"/>
    <property type="match status" value="1"/>
</dbReference>
<evidence type="ECO:0000256" key="5">
    <source>
        <dbReference type="PIRNR" id="PIRNR017302"/>
    </source>
</evidence>
<keyword evidence="4 5" id="KW-0539">Nucleus</keyword>
<accession>A0AAV5RZK1</accession>
<evidence type="ECO:0000256" key="3">
    <source>
        <dbReference type="ARBA" id="ARBA00022517"/>
    </source>
</evidence>
<dbReference type="Pfam" id="PF07767">
    <property type="entry name" value="Nop53"/>
    <property type="match status" value="1"/>
</dbReference>
<name>A0AAV5RZK1_MAUHU</name>
<sequence>MAPISKTNRPAQHKQKSRKGKKAWRKNIDLTDIEAATEQRAELEITHGTQDLSSLKNDALFQVDEAGDEDLKARLVKRKQIKKGLKSREILDSIKTNSKVAALSHHKHDGAKVQAEKQNKVQGVSKRELNRLLALAGRVQGENKLKNRVNKEGLVKSGADDLWGSDISTTATKKGKKVKLPSGIEMDVKSKKEIPAELLNMSTTSWSIPSKLPKTAGIAPVQVRKYEDVPHAGKSYNPDTKEWSDLINTEFEKEKINEEKRVQLAEYRERIQHLMDTLDDNEEESSSDSSDEEEEEEEDADVDGTIKLSINDPVKNKKKTKYQRNKARKHEEKVKLNEELKKLKAQLKQLEQIEEIDITVQQSITIKATTSSKVTKERKHNRNKLGTKYGILDERLEVKFADELSDSLRKLKPEGNLLYDNVRKLQSSGKVESRIPLTRGRRYKKNITEKWTHKDFK</sequence>
<comment type="subcellular location">
    <subcellularLocation>
        <location evidence="5">Nucleus</location>
        <location evidence="5">Nucleolus</location>
    </subcellularLocation>
    <subcellularLocation>
        <location evidence="5">Nucleus</location>
        <location evidence="5">Nucleoplasm</location>
    </subcellularLocation>
</comment>
<evidence type="ECO:0000256" key="4">
    <source>
        <dbReference type="ARBA" id="ARBA00023242"/>
    </source>
</evidence>
<evidence type="ECO:0000256" key="6">
    <source>
        <dbReference type="SAM" id="MobiDB-lite"/>
    </source>
</evidence>
<gene>
    <name evidence="7" type="ORF">DAKH74_035140</name>
</gene>
<dbReference type="GO" id="GO:0006364">
    <property type="term" value="P:rRNA processing"/>
    <property type="evidence" value="ECO:0007669"/>
    <property type="project" value="TreeGrafter"/>
</dbReference>
<comment type="caution">
    <text evidence="7">The sequence shown here is derived from an EMBL/GenBank/DDBJ whole genome shotgun (WGS) entry which is preliminary data.</text>
</comment>
<evidence type="ECO:0000256" key="2">
    <source>
        <dbReference type="ARBA" id="ARBA00018339"/>
    </source>
</evidence>
<feature type="compositionally biased region" description="Basic residues" evidence="6">
    <location>
        <begin position="11"/>
        <end position="25"/>
    </location>
</feature>
<dbReference type="InterPro" id="IPR011687">
    <property type="entry name" value="Nop53/GLTSCR2"/>
</dbReference>
<dbReference type="GO" id="GO:0005730">
    <property type="term" value="C:nucleolus"/>
    <property type="evidence" value="ECO:0007669"/>
    <property type="project" value="UniProtKB-SubCell"/>
</dbReference>
<reference evidence="7 8" key="1">
    <citation type="journal article" date="2023" name="Elife">
        <title>Identification of key yeast species and microbe-microbe interactions impacting larval growth of Drosophila in the wild.</title>
        <authorList>
            <person name="Mure A."/>
            <person name="Sugiura Y."/>
            <person name="Maeda R."/>
            <person name="Honda K."/>
            <person name="Sakurai N."/>
            <person name="Takahashi Y."/>
            <person name="Watada M."/>
            <person name="Katoh T."/>
            <person name="Gotoh A."/>
            <person name="Gotoh Y."/>
            <person name="Taniguchi I."/>
            <person name="Nakamura K."/>
            <person name="Hayashi T."/>
            <person name="Katayama T."/>
            <person name="Uemura T."/>
            <person name="Hattori Y."/>
        </authorList>
    </citation>
    <scope>NUCLEOTIDE SEQUENCE [LARGE SCALE GENOMIC DNA]</scope>
    <source>
        <strain evidence="7 8">KH-74</strain>
    </source>
</reference>
<dbReference type="EMBL" id="BTGD01000010">
    <property type="protein sequence ID" value="GMM56898.1"/>
    <property type="molecule type" value="Genomic_DNA"/>
</dbReference>
<keyword evidence="8" id="KW-1185">Reference proteome</keyword>
<dbReference type="PIRSF" id="PIRSF017302">
    <property type="entry name" value="Gltscr2"/>
    <property type="match status" value="1"/>
</dbReference>